<dbReference type="PANTHER" id="PTHR36172:SF1">
    <property type="entry name" value="RESOLVASE-RELATED"/>
    <property type="match status" value="1"/>
</dbReference>
<evidence type="ECO:0000256" key="6">
    <source>
        <dbReference type="ARBA" id="ARBA00023172"/>
    </source>
</evidence>
<dbReference type="GO" id="GO:0003677">
    <property type="term" value="F:DNA binding"/>
    <property type="evidence" value="ECO:0007669"/>
    <property type="project" value="UniProtKB-KW"/>
</dbReference>
<keyword evidence="2" id="KW-0815">Transposition</keyword>
<dbReference type="PANTHER" id="PTHR36172">
    <property type="match status" value="1"/>
</dbReference>
<dbReference type="GO" id="GO:0046872">
    <property type="term" value="F:metal ion binding"/>
    <property type="evidence" value="ECO:0007669"/>
    <property type="project" value="UniProtKB-KW"/>
</dbReference>
<dbReference type="Pfam" id="PF12323">
    <property type="entry name" value="HTH_OrfB_IS605"/>
    <property type="match status" value="1"/>
</dbReference>
<dbReference type="RefSeq" id="WP_125279454.1">
    <property type="nucleotide sequence ID" value="NZ_CP060811.1"/>
</dbReference>
<gene>
    <name evidence="10" type="primary">tnpB</name>
    <name evidence="10" type="ORF">IAQ69_00330</name>
</gene>
<name>A0A427M4H3_9GAMM</name>
<dbReference type="Pfam" id="PF01385">
    <property type="entry name" value="OrfB_IS605"/>
    <property type="match status" value="1"/>
</dbReference>
<evidence type="ECO:0000256" key="4">
    <source>
        <dbReference type="ARBA" id="ARBA00022833"/>
    </source>
</evidence>
<dbReference type="InterPro" id="IPR001959">
    <property type="entry name" value="Transposase"/>
</dbReference>
<keyword evidence="3" id="KW-0479">Metal-binding</keyword>
<evidence type="ECO:0000256" key="2">
    <source>
        <dbReference type="ARBA" id="ARBA00022578"/>
    </source>
</evidence>
<evidence type="ECO:0000259" key="8">
    <source>
        <dbReference type="Pfam" id="PF07282"/>
    </source>
</evidence>
<evidence type="ECO:0000259" key="9">
    <source>
        <dbReference type="Pfam" id="PF12323"/>
    </source>
</evidence>
<dbReference type="InterPro" id="IPR010095">
    <property type="entry name" value="Cas12f1-like_TNB"/>
</dbReference>
<evidence type="ECO:0000259" key="7">
    <source>
        <dbReference type="Pfam" id="PF01385"/>
    </source>
</evidence>
<dbReference type="GO" id="GO:0032196">
    <property type="term" value="P:transposition"/>
    <property type="evidence" value="ECO:0007669"/>
    <property type="project" value="UniProtKB-KW"/>
</dbReference>
<protein>
    <submittedName>
        <fullName evidence="10">IS200/IS605 family element transposase accessory protein TnpB</fullName>
    </submittedName>
</protein>
<dbReference type="InterPro" id="IPR051491">
    <property type="entry name" value="Recombinase/Transposase-rel"/>
</dbReference>
<evidence type="ECO:0000256" key="3">
    <source>
        <dbReference type="ARBA" id="ARBA00022723"/>
    </source>
</evidence>
<comment type="similarity">
    <text evidence="1">In the C-terminal section; belongs to the transposase 35 family.</text>
</comment>
<dbReference type="Proteomes" id="UP000596079">
    <property type="component" value="Chromosome"/>
</dbReference>
<reference evidence="10 11" key="1">
    <citation type="submission" date="2020-08" db="EMBL/GenBank/DDBJ databases">
        <title>Emergence of ISAba1-mediated novel tet(X) in Acinetobacter variabilis from a chicken farm.</title>
        <authorList>
            <person name="Peng K."/>
            <person name="Li R."/>
        </authorList>
    </citation>
    <scope>NUCLEOTIDE SEQUENCE [LARGE SCALE GENOMIC DNA]</scope>
    <source>
        <strain evidence="10 11">XM9F202-2</strain>
    </source>
</reference>
<dbReference type="GeneID" id="89667464"/>
<keyword evidence="5" id="KW-0238">DNA-binding</keyword>
<organism evidence="10 11">
    <name type="scientific">Acinetobacter variabilis</name>
    <dbReference type="NCBI Taxonomy" id="70346"/>
    <lineage>
        <taxon>Bacteria</taxon>
        <taxon>Pseudomonadati</taxon>
        <taxon>Pseudomonadota</taxon>
        <taxon>Gammaproteobacteria</taxon>
        <taxon>Moraxellales</taxon>
        <taxon>Moraxellaceae</taxon>
        <taxon>Acinetobacter</taxon>
    </lineage>
</organism>
<keyword evidence="6" id="KW-0233">DNA recombination</keyword>
<accession>A0A427M4H3</accession>
<evidence type="ECO:0000256" key="5">
    <source>
        <dbReference type="ARBA" id="ARBA00023125"/>
    </source>
</evidence>
<keyword evidence="4" id="KW-0862">Zinc</keyword>
<proteinExistence type="inferred from homology"/>
<sequence length="385" mass="44240">MSRFIRGHVIELMPNNKQASYFAQACGVARLTYNWALKEWQRQYKADKEYRDQCEYYGVEVDRNLLNKPKEAKLRKHLNSFKFEKYPFMKKVTKCSPQLAIKQLGNAFDRFFSGLSKYPKPRKKGKDDRFSLSNDQFSIDNKSIKIPNLGWVRMTEALRYKGKILSAKVFKQGRKWFVSIAVELAQIEKLKPKTGLSIGVDLGVSSLATLSNGEVIPSLAPLKRQLAKLKRLNKSFSRKKKGSQNREKAKTKLSRLHYKIACLRKNNLHQVTTDLVTRFDVIAIEDLNVKGMVKNRKLARAISDMGFYEFKRQLIYKAKQHGKSILSVGRFFPSSKMCSCCGELNQSLTLSIREWKCSVCHTKQSRDINAAINILNHADKDLIAA</sequence>
<feature type="domain" description="Transposase putative helix-turn-helix" evidence="9">
    <location>
        <begin position="5"/>
        <end position="48"/>
    </location>
</feature>
<dbReference type="NCBIfam" id="TIGR01766">
    <property type="entry name" value="IS200/IS605 family accessory protein TnpB-like domain"/>
    <property type="match status" value="1"/>
</dbReference>
<dbReference type="InterPro" id="IPR021027">
    <property type="entry name" value="Transposase_put_HTH"/>
</dbReference>
<dbReference type="NCBIfam" id="NF040570">
    <property type="entry name" value="guided_TnpB"/>
    <property type="match status" value="1"/>
</dbReference>
<feature type="domain" description="Cas12f1-like TNB" evidence="8">
    <location>
        <begin position="307"/>
        <end position="374"/>
    </location>
</feature>
<evidence type="ECO:0000313" key="10">
    <source>
        <dbReference type="EMBL" id="QQN88180.1"/>
    </source>
</evidence>
<feature type="domain" description="Probable transposase IS891/IS1136/IS1341" evidence="7">
    <location>
        <begin position="180"/>
        <end position="296"/>
    </location>
</feature>
<evidence type="ECO:0000313" key="11">
    <source>
        <dbReference type="Proteomes" id="UP000596079"/>
    </source>
</evidence>
<dbReference type="GO" id="GO:0006310">
    <property type="term" value="P:DNA recombination"/>
    <property type="evidence" value="ECO:0007669"/>
    <property type="project" value="UniProtKB-KW"/>
</dbReference>
<dbReference type="Pfam" id="PF07282">
    <property type="entry name" value="Cas12f1-like_TNB"/>
    <property type="match status" value="1"/>
</dbReference>
<dbReference type="AlphaFoldDB" id="A0A427M4H3"/>
<dbReference type="EMBL" id="CP060811">
    <property type="protein sequence ID" value="QQN88180.1"/>
    <property type="molecule type" value="Genomic_DNA"/>
</dbReference>
<evidence type="ECO:0000256" key="1">
    <source>
        <dbReference type="ARBA" id="ARBA00008761"/>
    </source>
</evidence>